<dbReference type="EC" id="6.5.1.2" evidence="1 13"/>
<evidence type="ECO:0000313" key="15">
    <source>
        <dbReference type="EMBL" id="RWZ82038.1"/>
    </source>
</evidence>
<name>A0A4Q0AKD2_9BACT</name>
<dbReference type="Proteomes" id="UP000289269">
    <property type="component" value="Unassembled WGS sequence"/>
</dbReference>
<protein>
    <recommendedName>
        <fullName evidence="2 13">DNA ligase</fullName>
        <ecNumber evidence="1 13">6.5.1.2</ecNumber>
    </recommendedName>
    <alternativeName>
        <fullName evidence="13">Polydeoxyribonucleotide synthase [NAD(+)]</fullName>
    </alternativeName>
</protein>
<evidence type="ECO:0000259" key="14">
    <source>
        <dbReference type="PROSITE" id="PS50172"/>
    </source>
</evidence>
<comment type="caution">
    <text evidence="13">Lacks conserved residue(s) required for the propagation of feature annotation.</text>
</comment>
<dbReference type="GO" id="GO:0006281">
    <property type="term" value="P:DNA repair"/>
    <property type="evidence" value="ECO:0007669"/>
    <property type="project" value="UniProtKB-KW"/>
</dbReference>
<dbReference type="PANTHER" id="PTHR23389:SF9">
    <property type="entry name" value="DNA LIGASE"/>
    <property type="match status" value="1"/>
</dbReference>
<dbReference type="Gene3D" id="3.40.50.10190">
    <property type="entry name" value="BRCT domain"/>
    <property type="match status" value="1"/>
</dbReference>
<dbReference type="InterPro" id="IPR041663">
    <property type="entry name" value="DisA/LigA_HHH"/>
</dbReference>
<dbReference type="AlphaFoldDB" id="A0A4Q0AKD2"/>
<keyword evidence="5 13" id="KW-0479">Metal-binding</keyword>
<feature type="binding site" evidence="13">
    <location>
        <position position="135"/>
    </location>
    <ligand>
        <name>NAD(+)</name>
        <dbReference type="ChEBI" id="CHEBI:57540"/>
    </ligand>
</feature>
<feature type="binding site" evidence="13">
    <location>
        <position position="112"/>
    </location>
    <ligand>
        <name>NAD(+)</name>
        <dbReference type="ChEBI" id="CHEBI:57540"/>
    </ligand>
</feature>
<dbReference type="PROSITE" id="PS01055">
    <property type="entry name" value="DNA_LIGASE_N1"/>
    <property type="match status" value="1"/>
</dbReference>
<feature type="binding site" evidence="13">
    <location>
        <position position="293"/>
    </location>
    <ligand>
        <name>NAD(+)</name>
        <dbReference type="ChEBI" id="CHEBI:57540"/>
    </ligand>
</feature>
<keyword evidence="6 13" id="KW-0227">DNA damage</keyword>
<keyword evidence="16" id="KW-1185">Reference proteome</keyword>
<dbReference type="PIRSF" id="PIRSF001604">
    <property type="entry name" value="LigA"/>
    <property type="match status" value="1"/>
</dbReference>
<feature type="binding site" evidence="13">
    <location>
        <position position="177"/>
    </location>
    <ligand>
        <name>NAD(+)</name>
        <dbReference type="ChEBI" id="CHEBI:57540"/>
    </ligand>
</feature>
<dbReference type="InterPro" id="IPR013840">
    <property type="entry name" value="DNAligase_N"/>
</dbReference>
<comment type="function">
    <text evidence="13">DNA ligase that catalyzes the formation of phosphodiester linkages between 5'-phosphoryl and 3'-hydroxyl groups in double-stranded DNA using NAD as a coenzyme and as the energy source for the reaction. It is essential for DNA replication and repair of damaged DNA.</text>
</comment>
<dbReference type="InterPro" id="IPR013839">
    <property type="entry name" value="DNAligase_adenylation"/>
</dbReference>
<keyword evidence="13" id="KW-0464">Manganese</keyword>
<evidence type="ECO:0000256" key="11">
    <source>
        <dbReference type="ARBA" id="ARBA00034005"/>
    </source>
</evidence>
<dbReference type="Pfam" id="PF00533">
    <property type="entry name" value="BRCT"/>
    <property type="match status" value="1"/>
</dbReference>
<comment type="similarity">
    <text evidence="12 13">Belongs to the NAD-dependent DNA ligase family. LigA subfamily.</text>
</comment>
<keyword evidence="10 13" id="KW-0234">DNA repair</keyword>
<comment type="caution">
    <text evidence="15">The sequence shown here is derived from an EMBL/GenBank/DDBJ whole genome shotgun (WGS) entry which is preliminary data.</text>
</comment>
<keyword evidence="3 13" id="KW-0436">Ligase</keyword>
<dbReference type="GO" id="GO:0006260">
    <property type="term" value="P:DNA replication"/>
    <property type="evidence" value="ECO:0007669"/>
    <property type="project" value="UniProtKB-KW"/>
</dbReference>
<dbReference type="SMART" id="SM00292">
    <property type="entry name" value="BRCT"/>
    <property type="match status" value="1"/>
</dbReference>
<comment type="catalytic activity">
    <reaction evidence="11 13">
        <text>NAD(+) + (deoxyribonucleotide)n-3'-hydroxyl + 5'-phospho-(deoxyribonucleotide)m = (deoxyribonucleotide)n+m + AMP + beta-nicotinamide D-nucleotide.</text>
        <dbReference type="EC" id="6.5.1.2"/>
    </reaction>
</comment>
<dbReference type="InterPro" id="IPR010994">
    <property type="entry name" value="RuvA_2-like"/>
</dbReference>
<dbReference type="Pfam" id="PF03120">
    <property type="entry name" value="OB_DNA_ligase"/>
    <property type="match status" value="1"/>
</dbReference>
<comment type="cofactor">
    <cofactor evidence="13">
        <name>Mg(2+)</name>
        <dbReference type="ChEBI" id="CHEBI:18420"/>
    </cofactor>
    <cofactor evidence="13">
        <name>Mn(2+)</name>
        <dbReference type="ChEBI" id="CHEBI:29035"/>
    </cofactor>
</comment>
<feature type="active site" description="N6-AMP-lysine intermediate" evidence="13">
    <location>
        <position position="114"/>
    </location>
</feature>
<dbReference type="FunFam" id="2.40.50.140:FF:000012">
    <property type="entry name" value="DNA ligase"/>
    <property type="match status" value="1"/>
</dbReference>
<dbReference type="CDD" id="cd17748">
    <property type="entry name" value="BRCT_DNA_ligase_like"/>
    <property type="match status" value="1"/>
</dbReference>
<feature type="domain" description="BRCT" evidence="14">
    <location>
        <begin position="592"/>
        <end position="670"/>
    </location>
</feature>
<dbReference type="InterPro" id="IPR001357">
    <property type="entry name" value="BRCT_dom"/>
</dbReference>
<accession>A0A4Q0AKD2</accession>
<evidence type="ECO:0000256" key="6">
    <source>
        <dbReference type="ARBA" id="ARBA00022763"/>
    </source>
</evidence>
<dbReference type="GO" id="GO:0046872">
    <property type="term" value="F:metal ion binding"/>
    <property type="evidence" value="ECO:0007669"/>
    <property type="project" value="UniProtKB-KW"/>
</dbReference>
<keyword evidence="9 13" id="KW-0520">NAD</keyword>
<dbReference type="HAMAP" id="MF_01588">
    <property type="entry name" value="DNA_ligase_A"/>
    <property type="match status" value="1"/>
</dbReference>
<dbReference type="SUPFAM" id="SSF56091">
    <property type="entry name" value="DNA ligase/mRNA capping enzyme, catalytic domain"/>
    <property type="match status" value="1"/>
</dbReference>
<evidence type="ECO:0000256" key="9">
    <source>
        <dbReference type="ARBA" id="ARBA00023027"/>
    </source>
</evidence>
<dbReference type="PROSITE" id="PS50172">
    <property type="entry name" value="BRCT"/>
    <property type="match status" value="1"/>
</dbReference>
<evidence type="ECO:0000256" key="7">
    <source>
        <dbReference type="ARBA" id="ARBA00022833"/>
    </source>
</evidence>
<keyword evidence="4 13" id="KW-0235">DNA replication</keyword>
<dbReference type="SUPFAM" id="SSF50249">
    <property type="entry name" value="Nucleic acid-binding proteins"/>
    <property type="match status" value="1"/>
</dbReference>
<keyword evidence="7 13" id="KW-0862">Zinc</keyword>
<dbReference type="Gene3D" id="1.10.150.20">
    <property type="entry name" value="5' to 3' exonuclease, C-terminal subdomain"/>
    <property type="match status" value="2"/>
</dbReference>
<dbReference type="FunFam" id="1.10.150.20:FF:000006">
    <property type="entry name" value="DNA ligase"/>
    <property type="match status" value="1"/>
</dbReference>
<feature type="binding site" evidence="13">
    <location>
        <position position="317"/>
    </location>
    <ligand>
        <name>NAD(+)</name>
        <dbReference type="ChEBI" id="CHEBI:57540"/>
    </ligand>
</feature>
<evidence type="ECO:0000256" key="8">
    <source>
        <dbReference type="ARBA" id="ARBA00022842"/>
    </source>
</evidence>
<dbReference type="InterPro" id="IPR001679">
    <property type="entry name" value="DNA_ligase"/>
</dbReference>
<dbReference type="SUPFAM" id="SSF47781">
    <property type="entry name" value="RuvA domain 2-like"/>
    <property type="match status" value="1"/>
</dbReference>
<dbReference type="InterPro" id="IPR036420">
    <property type="entry name" value="BRCT_dom_sf"/>
</dbReference>
<gene>
    <name evidence="13 15" type="primary">ligA</name>
    <name evidence="15" type="ORF">EOT04_00170</name>
</gene>
<evidence type="ECO:0000256" key="3">
    <source>
        <dbReference type="ARBA" id="ARBA00022598"/>
    </source>
</evidence>
<feature type="binding site" evidence="13">
    <location>
        <begin position="81"/>
        <end position="82"/>
    </location>
    <ligand>
        <name>NAD(+)</name>
        <dbReference type="ChEBI" id="CHEBI:57540"/>
    </ligand>
</feature>
<evidence type="ECO:0000256" key="4">
    <source>
        <dbReference type="ARBA" id="ARBA00022705"/>
    </source>
</evidence>
<dbReference type="CDD" id="cd00114">
    <property type="entry name" value="LIGANc"/>
    <property type="match status" value="1"/>
</dbReference>
<keyword evidence="8 13" id="KW-0460">Magnesium</keyword>
<sequence length="670" mass="73767">MNSPKVRADELRNLINRYAYEYYVQDNPSVTDGVYDSLIQELKAIEKAHPELITSESPTQRIAAEPLDKFAKVSHAKPMLSLEDVFSMVEVEAWVKRVDKLLPGSAPEFFCDIKMDGLACALIYQNGRLERAVTRGDGRIGEDVTQNVRTIASVPLVLRRPNEAADFSRGTTEVRGEIIMYKKDFAALNRHRQEQGLPVFANPRNLAAGTIRQLDPKLVASRPLRFRAYDLFREDDNTYPPTFLEAYQLLRDIGFAVNQVEAHRGLNGVKRFVAVWQDKRHELPFSTDGLVIKVNDRAQYERLGVVGKNPRGAVAYKFAAEKTTAKLRGIVISLGRTGAATPVAVFDPVQLAGTTVQHASLHNADEIAKKDIRLGDTVIIFKAGDIIPQVESVVKEMRPPGAKPFDFEGELKRQFPGLEFNRPKGEAVYRLRSRSGKLLLKKALTHFASRGALDIDKLGEKNVAALVDAGLVRDLADIYTLKTKQLLKLNRFAELSAANLLAGIQKAKRPELARFIYGLGIRHVGQRTAADLATRFGSLSKLANATLDAIEAVEGVGPVVAESVVAWFADLANRRLLEKFDSVGVRPKTARKPAGKLQGKAIAVTGTLKNMSREEAADQIRALGGVFQTGVGKNTDFLVAGQSAGSAKLSAAKRLRKPILDEAAFLEMIK</sequence>
<dbReference type="PANTHER" id="PTHR23389">
    <property type="entry name" value="CHROMOSOME TRANSMISSION FIDELITY FACTOR 18"/>
    <property type="match status" value="1"/>
</dbReference>
<evidence type="ECO:0000256" key="13">
    <source>
        <dbReference type="HAMAP-Rule" id="MF_01588"/>
    </source>
</evidence>
<dbReference type="GO" id="GO:0005829">
    <property type="term" value="C:cytosol"/>
    <property type="evidence" value="ECO:0007669"/>
    <property type="project" value="TreeGrafter"/>
</dbReference>
<dbReference type="Gene3D" id="3.30.470.30">
    <property type="entry name" value="DNA ligase/mRNA capping enzyme"/>
    <property type="match status" value="1"/>
</dbReference>
<dbReference type="SMART" id="SM00532">
    <property type="entry name" value="LIGANc"/>
    <property type="match status" value="1"/>
</dbReference>
<proteinExistence type="inferred from homology"/>
<dbReference type="EMBL" id="SCKW01000001">
    <property type="protein sequence ID" value="RWZ82038.1"/>
    <property type="molecule type" value="Genomic_DNA"/>
</dbReference>
<dbReference type="Gene3D" id="2.40.50.140">
    <property type="entry name" value="Nucleic acid-binding proteins"/>
    <property type="match status" value="1"/>
</dbReference>
<feature type="binding site" evidence="13">
    <location>
        <begin position="32"/>
        <end position="36"/>
    </location>
    <ligand>
        <name>NAD(+)</name>
        <dbReference type="ChEBI" id="CHEBI:57540"/>
    </ligand>
</feature>
<reference evidence="15" key="1">
    <citation type="submission" date="2019-01" db="EMBL/GenBank/DDBJ databases">
        <title>Genomic signatures and co-occurrence patterns of the ultra-small Saccharimodia (Patescibacteria phylum) suggest a symbiotic lifestyle.</title>
        <authorList>
            <person name="Lemos L."/>
            <person name="Medeiros J."/>
            <person name="Andreote F."/>
            <person name="Fernandes G."/>
            <person name="Varani A."/>
            <person name="Oliveira G."/>
            <person name="Pylro V."/>
        </authorList>
    </citation>
    <scope>NUCLEOTIDE SEQUENCE [LARGE SCALE GENOMIC DNA]</scope>
    <source>
        <strain evidence="15">AMD01</strain>
    </source>
</reference>
<dbReference type="InterPro" id="IPR018239">
    <property type="entry name" value="DNA_ligase_AS"/>
</dbReference>
<evidence type="ECO:0000256" key="12">
    <source>
        <dbReference type="ARBA" id="ARBA00060881"/>
    </source>
</evidence>
<evidence type="ECO:0000256" key="10">
    <source>
        <dbReference type="ARBA" id="ARBA00023204"/>
    </source>
</evidence>
<dbReference type="InterPro" id="IPR004150">
    <property type="entry name" value="NAD_DNA_ligase_OB"/>
</dbReference>
<dbReference type="Pfam" id="PF12826">
    <property type="entry name" value="HHH_2"/>
    <property type="match status" value="1"/>
</dbReference>
<dbReference type="GO" id="GO:0003911">
    <property type="term" value="F:DNA ligase (NAD+) activity"/>
    <property type="evidence" value="ECO:0007669"/>
    <property type="project" value="UniProtKB-UniRule"/>
</dbReference>
<evidence type="ECO:0000256" key="1">
    <source>
        <dbReference type="ARBA" id="ARBA00012722"/>
    </source>
</evidence>
<dbReference type="SUPFAM" id="SSF52113">
    <property type="entry name" value="BRCT domain"/>
    <property type="match status" value="1"/>
</dbReference>
<dbReference type="InterPro" id="IPR012340">
    <property type="entry name" value="NA-bd_OB-fold"/>
</dbReference>
<dbReference type="NCBIfam" id="TIGR00575">
    <property type="entry name" value="dnlj"/>
    <property type="match status" value="1"/>
</dbReference>
<evidence type="ECO:0000256" key="5">
    <source>
        <dbReference type="ARBA" id="ARBA00022723"/>
    </source>
</evidence>
<organism evidence="15 16">
    <name type="scientific">Candidatus Chaera renei</name>
    <dbReference type="NCBI Taxonomy" id="2506947"/>
    <lineage>
        <taxon>Bacteria</taxon>
        <taxon>Candidatus Saccharimonadota</taxon>
        <taxon>Candidatus Saccharimonadia</taxon>
        <taxon>Candidatus Saccharimonadales</taxon>
        <taxon>Candidatus Saccharimonadaceae</taxon>
        <taxon>Candidatus Chaera</taxon>
    </lineage>
</organism>
<evidence type="ECO:0000313" key="16">
    <source>
        <dbReference type="Proteomes" id="UP000289269"/>
    </source>
</evidence>
<dbReference type="NCBIfam" id="NF005932">
    <property type="entry name" value="PRK07956.1"/>
    <property type="match status" value="1"/>
</dbReference>
<evidence type="ECO:0000256" key="2">
    <source>
        <dbReference type="ARBA" id="ARBA00013308"/>
    </source>
</evidence>
<dbReference type="Pfam" id="PF01653">
    <property type="entry name" value="DNA_ligase_aden"/>
    <property type="match status" value="1"/>
</dbReference>
<dbReference type="Gene3D" id="1.10.287.610">
    <property type="entry name" value="Helix hairpin bin"/>
    <property type="match status" value="1"/>
</dbReference>